<feature type="compositionally biased region" description="Low complexity" evidence="1">
    <location>
        <begin position="312"/>
        <end position="332"/>
    </location>
</feature>
<feature type="transmembrane region" description="Helical" evidence="2">
    <location>
        <begin position="29"/>
        <end position="58"/>
    </location>
</feature>
<evidence type="ECO:0000256" key="1">
    <source>
        <dbReference type="SAM" id="MobiDB-lite"/>
    </source>
</evidence>
<feature type="region of interest" description="Disordered" evidence="1">
    <location>
        <begin position="233"/>
        <end position="332"/>
    </location>
</feature>
<feature type="compositionally biased region" description="Basic and acidic residues" evidence="1">
    <location>
        <begin position="257"/>
        <end position="270"/>
    </location>
</feature>
<gene>
    <name evidence="3" type="ORF">PYX00_008385</name>
</gene>
<feature type="compositionally biased region" description="Low complexity" evidence="1">
    <location>
        <begin position="171"/>
        <end position="183"/>
    </location>
</feature>
<dbReference type="EMBL" id="JARGDH010000004">
    <property type="protein sequence ID" value="KAL0271217.1"/>
    <property type="molecule type" value="Genomic_DNA"/>
</dbReference>
<reference evidence="3" key="1">
    <citation type="journal article" date="2024" name="Gigascience">
        <title>Chromosome-level genome of the poultry shaft louse Menopon gallinae provides insight into the host-switching and adaptive evolution of parasitic lice.</title>
        <authorList>
            <person name="Xu Y."/>
            <person name="Ma L."/>
            <person name="Liu S."/>
            <person name="Liang Y."/>
            <person name="Liu Q."/>
            <person name="He Z."/>
            <person name="Tian L."/>
            <person name="Duan Y."/>
            <person name="Cai W."/>
            <person name="Li H."/>
            <person name="Song F."/>
        </authorList>
    </citation>
    <scope>NUCLEOTIDE SEQUENCE</scope>
    <source>
        <strain evidence="3">Cailab_2023a</strain>
    </source>
</reference>
<feature type="compositionally biased region" description="Low complexity" evidence="1">
    <location>
        <begin position="281"/>
        <end position="299"/>
    </location>
</feature>
<feature type="compositionally biased region" description="Polar residues" evidence="1">
    <location>
        <begin position="351"/>
        <end position="372"/>
    </location>
</feature>
<sequence>MSLEPGIEKGIQCPAPISRLRVEKIEGGLVVAGVVVAANCQVALPVFGFLFILVGIVLTVASYRGPGKDEAPENYEARIAFTGNSRILGPACIVVGLIMLAAGVGLCLLTRKARRRERRVGFHCPVHGDFYPLSPVSGPKKLGALESKWGSWFTRSKHVNIDSTPPQCPHTQFSSTRSSFSSNPPSPCPTPMPFLVTSGSISSGLVNSIGVNLSPDQTFGSIRSLSVSREVASFPMSRTPSPPPAEGSPSPGSSVAEENKETSPDKEVGEKNNNCTVSVHNSNNQNCINNNSSSSNDNSAAITTYSPPKPTINSSNSSSSNNNNNNSDNNINSVINENVTVTTSGSRVNVLSAQSSPEGDTQQRDSIAQTTKVPRKSVSILLPDEENG</sequence>
<proteinExistence type="predicted"/>
<keyword evidence="2" id="KW-1133">Transmembrane helix</keyword>
<feature type="compositionally biased region" description="Polar residues" evidence="1">
    <location>
        <begin position="271"/>
        <end position="280"/>
    </location>
</feature>
<keyword evidence="2" id="KW-0812">Transmembrane</keyword>
<protein>
    <submittedName>
        <fullName evidence="3">Uncharacterized protein</fullName>
    </submittedName>
</protein>
<keyword evidence="2" id="KW-0472">Membrane</keyword>
<organism evidence="3">
    <name type="scientific">Menopon gallinae</name>
    <name type="common">poultry shaft louse</name>
    <dbReference type="NCBI Taxonomy" id="328185"/>
    <lineage>
        <taxon>Eukaryota</taxon>
        <taxon>Metazoa</taxon>
        <taxon>Ecdysozoa</taxon>
        <taxon>Arthropoda</taxon>
        <taxon>Hexapoda</taxon>
        <taxon>Insecta</taxon>
        <taxon>Pterygota</taxon>
        <taxon>Neoptera</taxon>
        <taxon>Paraneoptera</taxon>
        <taxon>Psocodea</taxon>
        <taxon>Troctomorpha</taxon>
        <taxon>Phthiraptera</taxon>
        <taxon>Amblycera</taxon>
        <taxon>Menoponidae</taxon>
        <taxon>Menopon</taxon>
    </lineage>
</organism>
<feature type="transmembrane region" description="Helical" evidence="2">
    <location>
        <begin position="87"/>
        <end position="109"/>
    </location>
</feature>
<name>A0AAW2HN95_9NEOP</name>
<comment type="caution">
    <text evidence="3">The sequence shown here is derived from an EMBL/GenBank/DDBJ whole genome shotgun (WGS) entry which is preliminary data.</text>
</comment>
<accession>A0AAW2HN95</accession>
<feature type="compositionally biased region" description="Low complexity" evidence="1">
    <location>
        <begin position="247"/>
        <end position="256"/>
    </location>
</feature>
<evidence type="ECO:0000313" key="3">
    <source>
        <dbReference type="EMBL" id="KAL0271217.1"/>
    </source>
</evidence>
<evidence type="ECO:0000256" key="2">
    <source>
        <dbReference type="SAM" id="Phobius"/>
    </source>
</evidence>
<feature type="region of interest" description="Disordered" evidence="1">
    <location>
        <begin position="351"/>
        <end position="388"/>
    </location>
</feature>
<dbReference type="AlphaFoldDB" id="A0AAW2HN95"/>
<feature type="region of interest" description="Disordered" evidence="1">
    <location>
        <begin position="160"/>
        <end position="187"/>
    </location>
</feature>